<dbReference type="InterPro" id="IPR051748">
    <property type="entry name" value="TNF_Ligand_Superfamily"/>
</dbReference>
<dbReference type="GO" id="GO:0030890">
    <property type="term" value="P:positive regulation of B cell proliferation"/>
    <property type="evidence" value="ECO:0007669"/>
    <property type="project" value="TreeGrafter"/>
</dbReference>
<comment type="subcellular location">
    <subcellularLocation>
        <location evidence="1">Secreted</location>
    </subcellularLocation>
</comment>
<protein>
    <submittedName>
        <fullName evidence="9">TNF superfamily member 13b</fullName>
    </submittedName>
</protein>
<evidence type="ECO:0000313" key="9">
    <source>
        <dbReference type="Ensembl" id="ENSNBRP00000008796.1"/>
    </source>
</evidence>
<reference evidence="9" key="1">
    <citation type="submission" date="2025-08" db="UniProtKB">
        <authorList>
            <consortium name="Ensembl"/>
        </authorList>
    </citation>
    <scope>IDENTIFICATION</scope>
</reference>
<dbReference type="Gene3D" id="2.60.120.40">
    <property type="match status" value="1"/>
</dbReference>
<evidence type="ECO:0000256" key="6">
    <source>
        <dbReference type="ARBA" id="ARBA00023180"/>
    </source>
</evidence>
<feature type="transmembrane region" description="Helical" evidence="7">
    <location>
        <begin position="26"/>
        <end position="50"/>
    </location>
</feature>
<evidence type="ECO:0000256" key="3">
    <source>
        <dbReference type="ARBA" id="ARBA00022514"/>
    </source>
</evidence>
<evidence type="ECO:0000256" key="5">
    <source>
        <dbReference type="ARBA" id="ARBA00023157"/>
    </source>
</evidence>
<dbReference type="SUPFAM" id="SSF49842">
    <property type="entry name" value="TNF-like"/>
    <property type="match status" value="1"/>
</dbReference>
<keyword evidence="7" id="KW-0812">Transmembrane</keyword>
<dbReference type="GO" id="GO:0016020">
    <property type="term" value="C:membrane"/>
    <property type="evidence" value="ECO:0007669"/>
    <property type="project" value="InterPro"/>
</dbReference>
<keyword evidence="7" id="KW-1133">Transmembrane helix</keyword>
<comment type="similarity">
    <text evidence="2">Belongs to the tumor necrosis factor family.</text>
</comment>
<dbReference type="GO" id="GO:0005615">
    <property type="term" value="C:extracellular space"/>
    <property type="evidence" value="ECO:0007669"/>
    <property type="project" value="UniProtKB-KW"/>
</dbReference>
<keyword evidence="10" id="KW-1185">Reference proteome</keyword>
<keyword evidence="7" id="KW-0472">Membrane</keyword>
<dbReference type="PANTHER" id="PTHR15151">
    <property type="entry name" value="PROTEIN EIGER"/>
    <property type="match status" value="1"/>
</dbReference>
<keyword evidence="5" id="KW-1015">Disulfide bond</keyword>
<proteinExistence type="inferred from homology"/>
<reference evidence="9" key="2">
    <citation type="submission" date="2025-09" db="UniProtKB">
        <authorList>
            <consortium name="Ensembl"/>
        </authorList>
    </citation>
    <scope>IDENTIFICATION</scope>
</reference>
<evidence type="ECO:0000313" key="10">
    <source>
        <dbReference type="Proteomes" id="UP000261580"/>
    </source>
</evidence>
<dbReference type="PROSITE" id="PS50049">
    <property type="entry name" value="THD_2"/>
    <property type="match status" value="1"/>
</dbReference>
<dbReference type="PANTHER" id="PTHR15151:SF24">
    <property type="entry name" value="A PROLIFERATION-INDUCING LIGAND-LIKE PROTEIN-RELATED"/>
    <property type="match status" value="1"/>
</dbReference>
<dbReference type="InterPro" id="IPR006052">
    <property type="entry name" value="TNF_dom"/>
</dbReference>
<organism evidence="9 10">
    <name type="scientific">Neolamprologus brichardi</name>
    <name type="common">Fairy cichlid</name>
    <name type="synonym">Lamprologus brichardi</name>
    <dbReference type="NCBI Taxonomy" id="32507"/>
    <lineage>
        <taxon>Eukaryota</taxon>
        <taxon>Metazoa</taxon>
        <taxon>Chordata</taxon>
        <taxon>Craniata</taxon>
        <taxon>Vertebrata</taxon>
        <taxon>Euteleostomi</taxon>
        <taxon>Actinopterygii</taxon>
        <taxon>Neopterygii</taxon>
        <taxon>Teleostei</taxon>
        <taxon>Neoteleostei</taxon>
        <taxon>Acanthomorphata</taxon>
        <taxon>Ovalentaria</taxon>
        <taxon>Cichlomorphae</taxon>
        <taxon>Cichliformes</taxon>
        <taxon>Cichlidae</taxon>
        <taxon>African cichlids</taxon>
        <taxon>Pseudocrenilabrinae</taxon>
        <taxon>Lamprologini</taxon>
        <taxon>Neolamprologus</taxon>
    </lineage>
</organism>
<sequence length="239" mass="26491">MGPAMAVLAGLKPGSGQGDSERMLSWPVFLLMLAALSSSFLSALSLYQLVALRAEIEQLQSDVSCGREEGQPSIPNNIKDVARQPECPPAFIQTRRRRTAFSILMLCFGLEILRDTYTGIPWQPGLKRGTALEAEGDRILVREEGFYYVYSQVFYRDNTFAMGHVVFRWKTNVVGNEPQYVSLFRCIQNMNPVQSFNTCYTGGIVKLEAGDYLELLIPRATADVSLSGDSTFLGALKLA</sequence>
<dbReference type="InterPro" id="IPR008983">
    <property type="entry name" value="Tumour_necrosis_fac-like_dom"/>
</dbReference>
<dbReference type="Proteomes" id="UP000261580">
    <property type="component" value="Unassembled WGS sequence"/>
</dbReference>
<dbReference type="Ensembl" id="ENSNBRT00000009052.1">
    <property type="protein sequence ID" value="ENSNBRP00000008796.1"/>
    <property type="gene ID" value="ENSNBRG00000006826.1"/>
</dbReference>
<accession>A0A3Q4GIJ6</accession>
<dbReference type="AlphaFoldDB" id="A0A3Q4GIJ6"/>
<evidence type="ECO:0000259" key="8">
    <source>
        <dbReference type="PROSITE" id="PS50049"/>
    </source>
</evidence>
<keyword evidence="4" id="KW-0964">Secreted</keyword>
<feature type="domain" description="THD" evidence="8">
    <location>
        <begin position="88"/>
        <end position="238"/>
    </location>
</feature>
<evidence type="ECO:0000256" key="1">
    <source>
        <dbReference type="ARBA" id="ARBA00004613"/>
    </source>
</evidence>
<dbReference type="GeneTree" id="ENSGT00940000157536"/>
<evidence type="ECO:0000256" key="4">
    <source>
        <dbReference type="ARBA" id="ARBA00022525"/>
    </source>
</evidence>
<dbReference type="GO" id="GO:0006955">
    <property type="term" value="P:immune response"/>
    <property type="evidence" value="ECO:0007669"/>
    <property type="project" value="InterPro"/>
</dbReference>
<dbReference type="Bgee" id="ENSNBRG00000006826">
    <property type="expression patterns" value="Expressed in mesonephros and 2 other cell types or tissues"/>
</dbReference>
<keyword evidence="3" id="KW-0202">Cytokine</keyword>
<evidence type="ECO:0000256" key="2">
    <source>
        <dbReference type="ARBA" id="ARBA00008670"/>
    </source>
</evidence>
<name>A0A3Q4GIJ6_NEOBR</name>
<keyword evidence="6" id="KW-0325">Glycoprotein</keyword>
<dbReference type="GO" id="GO:0005125">
    <property type="term" value="F:cytokine activity"/>
    <property type="evidence" value="ECO:0007669"/>
    <property type="project" value="UniProtKB-KW"/>
</dbReference>
<evidence type="ECO:0000256" key="7">
    <source>
        <dbReference type="SAM" id="Phobius"/>
    </source>
</evidence>
<dbReference type="GO" id="GO:0005164">
    <property type="term" value="F:tumor necrosis factor receptor binding"/>
    <property type="evidence" value="ECO:0007669"/>
    <property type="project" value="InterPro"/>
</dbReference>
<dbReference type="Pfam" id="PF00229">
    <property type="entry name" value="TNF"/>
    <property type="match status" value="1"/>
</dbReference>